<name>A0A9N9C695_9GLOM</name>
<comment type="caution">
    <text evidence="1">The sequence shown here is derived from an EMBL/GenBank/DDBJ whole genome shotgun (WGS) entry which is preliminary data.</text>
</comment>
<accession>A0A9N9C695</accession>
<keyword evidence="2" id="KW-1185">Reference proteome</keyword>
<sequence>MSIISDIINDLKSNIYASLQNYKANDIHVNVTNKSNKILTDFEKSFSTIKMKEFNDNLREEQEQRGIVTAFNINVTSAYTVKALEGGNANRTDDTAYTTGEKPYEISVNEVLDSTSWITWEYIDFLK</sequence>
<dbReference type="EMBL" id="CAJVPQ010002325">
    <property type="protein sequence ID" value="CAG8592793.1"/>
    <property type="molecule type" value="Genomic_DNA"/>
</dbReference>
<protein>
    <submittedName>
        <fullName evidence="1">8004_t:CDS:1</fullName>
    </submittedName>
</protein>
<evidence type="ECO:0000313" key="1">
    <source>
        <dbReference type="EMBL" id="CAG8592793.1"/>
    </source>
</evidence>
<proteinExistence type="predicted"/>
<organism evidence="1 2">
    <name type="scientific">Funneliformis caledonium</name>
    <dbReference type="NCBI Taxonomy" id="1117310"/>
    <lineage>
        <taxon>Eukaryota</taxon>
        <taxon>Fungi</taxon>
        <taxon>Fungi incertae sedis</taxon>
        <taxon>Mucoromycota</taxon>
        <taxon>Glomeromycotina</taxon>
        <taxon>Glomeromycetes</taxon>
        <taxon>Glomerales</taxon>
        <taxon>Glomeraceae</taxon>
        <taxon>Funneliformis</taxon>
    </lineage>
</organism>
<dbReference type="AlphaFoldDB" id="A0A9N9C695"/>
<gene>
    <name evidence="1" type="ORF">FCALED_LOCUS8181</name>
</gene>
<evidence type="ECO:0000313" key="2">
    <source>
        <dbReference type="Proteomes" id="UP000789570"/>
    </source>
</evidence>
<dbReference type="OrthoDB" id="2390600at2759"/>
<dbReference type="Proteomes" id="UP000789570">
    <property type="component" value="Unassembled WGS sequence"/>
</dbReference>
<reference evidence="1" key="1">
    <citation type="submission" date="2021-06" db="EMBL/GenBank/DDBJ databases">
        <authorList>
            <person name="Kallberg Y."/>
            <person name="Tangrot J."/>
            <person name="Rosling A."/>
        </authorList>
    </citation>
    <scope>NUCLEOTIDE SEQUENCE</scope>
    <source>
        <strain evidence="1">UK204</strain>
    </source>
</reference>